<keyword evidence="4" id="KW-1185">Reference proteome</keyword>
<organism evidence="3 4">
    <name type="scientific">Fusarium flagelliforme</name>
    <dbReference type="NCBI Taxonomy" id="2675880"/>
    <lineage>
        <taxon>Eukaryota</taxon>
        <taxon>Fungi</taxon>
        <taxon>Dikarya</taxon>
        <taxon>Ascomycota</taxon>
        <taxon>Pezizomycotina</taxon>
        <taxon>Sordariomycetes</taxon>
        <taxon>Hypocreomycetidae</taxon>
        <taxon>Hypocreales</taxon>
        <taxon>Nectriaceae</taxon>
        <taxon>Fusarium</taxon>
        <taxon>Fusarium incarnatum-equiseti species complex</taxon>
    </lineage>
</organism>
<dbReference type="AlphaFoldDB" id="A0A395M606"/>
<reference evidence="3 4" key="1">
    <citation type="journal article" date="2018" name="PLoS Pathog.">
        <title>Evolution of structural diversity of trichothecenes, a family of toxins produced by plant pathogenic and entomopathogenic fungi.</title>
        <authorList>
            <person name="Proctor R.H."/>
            <person name="McCormick S.P."/>
            <person name="Kim H.S."/>
            <person name="Cardoza R.E."/>
            <person name="Stanley A.M."/>
            <person name="Lindo L."/>
            <person name="Kelly A."/>
            <person name="Brown D.W."/>
            <person name="Lee T."/>
            <person name="Vaughan M.M."/>
            <person name="Alexander N.J."/>
            <person name="Busman M."/>
            <person name="Gutierrez S."/>
        </authorList>
    </citation>
    <scope>NUCLEOTIDE SEQUENCE [LARGE SCALE GENOMIC DNA]</scope>
    <source>
        <strain evidence="3 4">NRRL 13405</strain>
    </source>
</reference>
<feature type="region of interest" description="Disordered" evidence="1">
    <location>
        <begin position="1"/>
        <end position="36"/>
    </location>
</feature>
<evidence type="ECO:0000256" key="1">
    <source>
        <dbReference type="SAM" id="MobiDB-lite"/>
    </source>
</evidence>
<dbReference type="EMBL" id="PXXK01000599">
    <property type="protein sequence ID" value="RFN43278.1"/>
    <property type="molecule type" value="Genomic_DNA"/>
</dbReference>
<evidence type="ECO:0000313" key="4">
    <source>
        <dbReference type="Proteomes" id="UP000265631"/>
    </source>
</evidence>
<evidence type="ECO:0000259" key="2">
    <source>
        <dbReference type="Pfam" id="PF00646"/>
    </source>
</evidence>
<name>A0A395M606_9HYPO</name>
<dbReference type="InterPro" id="IPR001810">
    <property type="entry name" value="F-box_dom"/>
</dbReference>
<protein>
    <submittedName>
        <fullName evidence="3">F-box domain-containing protein</fullName>
    </submittedName>
</protein>
<accession>A0A395M606</accession>
<feature type="domain" description="F-box" evidence="2">
    <location>
        <begin position="38"/>
        <end position="69"/>
    </location>
</feature>
<dbReference type="InterPro" id="IPR036047">
    <property type="entry name" value="F-box-like_dom_sf"/>
</dbReference>
<comment type="caution">
    <text evidence="3">The sequence shown here is derived from an EMBL/GenBank/DDBJ whole genome shotgun (WGS) entry which is preliminary data.</text>
</comment>
<dbReference type="Proteomes" id="UP000265631">
    <property type="component" value="Unassembled WGS sequence"/>
</dbReference>
<sequence>MAPTMTATSPTPDYQTKLEHQHKGKPRHERSLKPIHPLHNLPPELKMCIFDHLDPIDSTSLGLSSRHMYPTYRRRFLKPLPLHQSGGGQLALRWQDRAPRRGTKPTRPFCWKCGPNRCELHRHIQDFVGRGAFEKQKQRLKKNVLQHSGPCYYGFCAMKNMGFDTSTKFPCGCWGDRNTEAEALDFPKAA</sequence>
<gene>
    <name evidence="3" type="ORF">FIE12Z_12468</name>
</gene>
<dbReference type="SUPFAM" id="SSF81383">
    <property type="entry name" value="F-box domain"/>
    <property type="match status" value="1"/>
</dbReference>
<evidence type="ECO:0000313" key="3">
    <source>
        <dbReference type="EMBL" id="RFN43278.1"/>
    </source>
</evidence>
<dbReference type="Pfam" id="PF00646">
    <property type="entry name" value="F-box"/>
    <property type="match status" value="1"/>
</dbReference>
<feature type="compositionally biased region" description="Low complexity" evidence="1">
    <location>
        <begin position="1"/>
        <end position="12"/>
    </location>
</feature>
<dbReference type="STRING" id="2594813.A0A395M606"/>
<proteinExistence type="predicted"/>